<reference evidence="2 3" key="1">
    <citation type="submission" date="2015-09" db="EMBL/GenBank/DDBJ databases">
        <title>Atta colombica WGS genome.</title>
        <authorList>
            <person name="Nygaard S."/>
            <person name="Hu H."/>
            <person name="Boomsma J."/>
            <person name="Zhang G."/>
        </authorList>
    </citation>
    <scope>NUCLEOTIDE SEQUENCE [LARGE SCALE GENOMIC DNA]</scope>
    <source>
        <strain evidence="2">Treedump-2</strain>
        <tissue evidence="2">Whole body</tissue>
    </source>
</reference>
<dbReference type="Proteomes" id="UP000078540">
    <property type="component" value="Unassembled WGS sequence"/>
</dbReference>
<dbReference type="EMBL" id="KQ976662">
    <property type="protein sequence ID" value="KYM78389.1"/>
    <property type="molecule type" value="Genomic_DNA"/>
</dbReference>
<keyword evidence="3" id="KW-1185">Reference proteome</keyword>
<organism evidence="2 3">
    <name type="scientific">Atta colombica</name>
    <dbReference type="NCBI Taxonomy" id="520822"/>
    <lineage>
        <taxon>Eukaryota</taxon>
        <taxon>Metazoa</taxon>
        <taxon>Ecdysozoa</taxon>
        <taxon>Arthropoda</taxon>
        <taxon>Hexapoda</taxon>
        <taxon>Insecta</taxon>
        <taxon>Pterygota</taxon>
        <taxon>Neoptera</taxon>
        <taxon>Endopterygota</taxon>
        <taxon>Hymenoptera</taxon>
        <taxon>Apocrita</taxon>
        <taxon>Aculeata</taxon>
        <taxon>Formicoidea</taxon>
        <taxon>Formicidae</taxon>
        <taxon>Myrmicinae</taxon>
        <taxon>Atta</taxon>
    </lineage>
</organism>
<proteinExistence type="predicted"/>
<evidence type="ECO:0000313" key="2">
    <source>
        <dbReference type="EMBL" id="KYM78389.1"/>
    </source>
</evidence>
<evidence type="ECO:0000313" key="3">
    <source>
        <dbReference type="Proteomes" id="UP000078540"/>
    </source>
</evidence>
<feature type="region of interest" description="Disordered" evidence="1">
    <location>
        <begin position="1"/>
        <end position="37"/>
    </location>
</feature>
<protein>
    <submittedName>
        <fullName evidence="2">Uncharacterized protein</fullName>
    </submittedName>
</protein>
<gene>
    <name evidence="2" type="ORF">ALC53_11044</name>
</gene>
<feature type="compositionally biased region" description="Basic and acidic residues" evidence="1">
    <location>
        <begin position="1"/>
        <end position="13"/>
    </location>
</feature>
<accession>A0A195B2G2</accession>
<evidence type="ECO:0000256" key="1">
    <source>
        <dbReference type="SAM" id="MobiDB-lite"/>
    </source>
</evidence>
<sequence length="103" mass="11931">MENRSRIIDEGRNKTIMKRKGQREKEGRQTGRQADSQVHRVRVLLAIRVLDETQGPSAPRPRLLQRWLTRGPLICDPDPPYLNNPGYGFHLSSHPHPRTLTYP</sequence>
<dbReference type="AlphaFoldDB" id="A0A195B2G2"/>
<name>A0A195B2G2_9HYME</name>